<reference evidence="3" key="1">
    <citation type="submission" date="2023-06" db="EMBL/GenBank/DDBJ databases">
        <authorList>
            <person name="Kurt Z."/>
        </authorList>
    </citation>
    <scope>NUCLEOTIDE SEQUENCE</scope>
</reference>
<dbReference type="EMBL" id="CAXDID020000693">
    <property type="protein sequence ID" value="CAL6110639.1"/>
    <property type="molecule type" value="Genomic_DNA"/>
</dbReference>
<dbReference type="Pfam" id="PF13843">
    <property type="entry name" value="DDE_Tnp_1_7"/>
    <property type="match status" value="1"/>
</dbReference>
<proteinExistence type="predicted"/>
<feature type="domain" description="PiggyBac transposable element-derived protein" evidence="1">
    <location>
        <begin position="1"/>
        <end position="199"/>
    </location>
</feature>
<name>A0AA86RCN4_9EUKA</name>
<keyword evidence="6" id="KW-1185">Reference proteome</keyword>
<dbReference type="Proteomes" id="UP001642409">
    <property type="component" value="Unassembled WGS sequence"/>
</dbReference>
<evidence type="ECO:0000313" key="5">
    <source>
        <dbReference type="EMBL" id="CAL6110639.1"/>
    </source>
</evidence>
<evidence type="ECO:0000259" key="1">
    <source>
        <dbReference type="Pfam" id="PF13843"/>
    </source>
</evidence>
<evidence type="ECO:0000313" key="4">
    <source>
        <dbReference type="EMBL" id="CAL6092868.1"/>
    </source>
</evidence>
<dbReference type="InterPro" id="IPR029526">
    <property type="entry name" value="PGBD"/>
</dbReference>
<comment type="caution">
    <text evidence="3">The sequence shown here is derived from an EMBL/GenBank/DDBJ whole genome shotgun (WGS) entry which is preliminary data.</text>
</comment>
<dbReference type="EMBL" id="CATOUU010001163">
    <property type="protein sequence ID" value="CAI9975120.1"/>
    <property type="molecule type" value="Genomic_DNA"/>
</dbReference>
<evidence type="ECO:0000313" key="3">
    <source>
        <dbReference type="EMBL" id="CAI9975120.1"/>
    </source>
</evidence>
<reference evidence="4 6" key="2">
    <citation type="submission" date="2024-07" db="EMBL/GenBank/DDBJ databases">
        <authorList>
            <person name="Akdeniz Z."/>
        </authorList>
    </citation>
    <scope>NUCLEOTIDE SEQUENCE [LARGE SCALE GENOMIC DNA]</scope>
</reference>
<evidence type="ECO:0000313" key="6">
    <source>
        <dbReference type="Proteomes" id="UP001642409"/>
    </source>
</evidence>
<dbReference type="PANTHER" id="PTHR46599">
    <property type="entry name" value="PIGGYBAC TRANSPOSABLE ELEMENT-DERIVED PROTEIN 4"/>
    <property type="match status" value="1"/>
</dbReference>
<dbReference type="EMBL" id="CAXDID020000448">
    <property type="protein sequence ID" value="CAL6092868.1"/>
    <property type="molecule type" value="Genomic_DNA"/>
</dbReference>
<evidence type="ECO:0000313" key="2">
    <source>
        <dbReference type="EMBL" id="CAI9913660.1"/>
    </source>
</evidence>
<gene>
    <name evidence="2" type="ORF">HINF_LOCUS1305</name>
    <name evidence="3" type="ORF">HINF_LOCUS62765</name>
    <name evidence="4" type="ORF">HINF_LOCUS66490</name>
    <name evidence="5" type="ORF">HINF_LOCUS76015</name>
</gene>
<protein>
    <submittedName>
        <fullName evidence="3">Transposase IS4</fullName>
    </submittedName>
    <submittedName>
        <fullName evidence="4">Transposase_IS4</fullName>
    </submittedName>
</protein>
<dbReference type="PANTHER" id="PTHR46599:SF3">
    <property type="entry name" value="PIGGYBAC TRANSPOSABLE ELEMENT-DERIVED PROTEIN 4"/>
    <property type="match status" value="1"/>
</dbReference>
<accession>A0AA86RCN4</accession>
<dbReference type="EMBL" id="CATOUU010000029">
    <property type="protein sequence ID" value="CAI9913660.1"/>
    <property type="molecule type" value="Genomic_DNA"/>
</dbReference>
<dbReference type="AlphaFoldDB" id="A0AA86RCN4"/>
<organism evidence="3">
    <name type="scientific">Hexamita inflata</name>
    <dbReference type="NCBI Taxonomy" id="28002"/>
    <lineage>
        <taxon>Eukaryota</taxon>
        <taxon>Metamonada</taxon>
        <taxon>Diplomonadida</taxon>
        <taxon>Hexamitidae</taxon>
        <taxon>Hexamitinae</taxon>
        <taxon>Hexamita</taxon>
    </lineage>
</organism>
<sequence length="300" mass="35695">MPQKPHKYGTLIRCACCSRTGYCVSLFLHQGNISYTCEGIFERLLKHLPRKHFKLISDNYYSTMKSIEFLADAGIPYVGTIRSNRFNEPKKNMILDVGECQQIAKNQYHKNFYISVFQAKKAKKVYVAHTFNFVANWKFQKWIDPNSNKPLAIQYYNYYTRGVDHMDQMIEKTRWMHRTTRWPVKVFFHCLSMMLHNAFVLWGLETQQKLSFVEFCFDIARELKQENFKTDNVHNTGLHRSFIQKHESLKLQQIQVFTNQQRTTCQYCQKRTRVSCKCGEKVCRRCFSRHLVDTVSNMLE</sequence>